<name>A0A1E3TJX0_MYCSH</name>
<dbReference type="RefSeq" id="WP_069394792.1">
    <property type="nucleotide sequence ID" value="NZ_JACKUN010000026.1"/>
</dbReference>
<dbReference type="Proteomes" id="UP000252015">
    <property type="component" value="Unassembled WGS sequence"/>
</dbReference>
<dbReference type="PANTHER" id="PTHR46517:SF1">
    <property type="entry name" value="FRUCTOSE-2,6-BISPHOSPHATASE TIGAR"/>
    <property type="match status" value="1"/>
</dbReference>
<dbReference type="Gene3D" id="3.40.50.1240">
    <property type="entry name" value="Phosphoglycerate mutase-like"/>
    <property type="match status" value="1"/>
</dbReference>
<accession>A0A1E3TJX0</accession>
<dbReference type="PANTHER" id="PTHR46517">
    <property type="entry name" value="FRUCTOSE-2,6-BISPHOSPHATASE TIGAR"/>
    <property type="match status" value="1"/>
</dbReference>
<dbReference type="InterPro" id="IPR051695">
    <property type="entry name" value="Phosphoglycerate_Mutase"/>
</dbReference>
<dbReference type="SMART" id="SM00855">
    <property type="entry name" value="PGAM"/>
    <property type="match status" value="1"/>
</dbReference>
<dbReference type="AlphaFoldDB" id="A0A1E3TJX0"/>
<protein>
    <submittedName>
        <fullName evidence="3">PE-PGRS family protein PE_PGRS11 [Mycobacterium tuberculosis H37Rv]</fullName>
    </submittedName>
</protein>
<feature type="signal peptide" evidence="2">
    <location>
        <begin position="1"/>
        <end position="29"/>
    </location>
</feature>
<dbReference type="InterPro" id="IPR013078">
    <property type="entry name" value="His_Pase_superF_clade-1"/>
</dbReference>
<keyword evidence="4" id="KW-1185">Reference proteome</keyword>
<dbReference type="GO" id="GO:0005829">
    <property type="term" value="C:cytosol"/>
    <property type="evidence" value="ECO:0007669"/>
    <property type="project" value="TreeGrafter"/>
</dbReference>
<organism evidence="3 4">
    <name type="scientific">Mycobacterium shimoidei</name>
    <dbReference type="NCBI Taxonomy" id="29313"/>
    <lineage>
        <taxon>Bacteria</taxon>
        <taxon>Bacillati</taxon>
        <taxon>Actinomycetota</taxon>
        <taxon>Actinomycetes</taxon>
        <taxon>Mycobacteriales</taxon>
        <taxon>Mycobacteriaceae</taxon>
        <taxon>Mycobacterium</taxon>
    </lineage>
</organism>
<evidence type="ECO:0000313" key="3">
    <source>
        <dbReference type="EMBL" id="SRX93349.1"/>
    </source>
</evidence>
<feature type="chain" id="PRO_5038704923" evidence="2">
    <location>
        <begin position="30"/>
        <end position="338"/>
    </location>
</feature>
<dbReference type="GO" id="GO:0045820">
    <property type="term" value="P:negative regulation of glycolytic process"/>
    <property type="evidence" value="ECO:0007669"/>
    <property type="project" value="TreeGrafter"/>
</dbReference>
<keyword evidence="1" id="KW-0378">Hydrolase</keyword>
<gene>
    <name evidence="3" type="ORF">MSP7336_01586</name>
</gene>
<dbReference type="InterPro" id="IPR029033">
    <property type="entry name" value="His_PPase_superfam"/>
</dbReference>
<dbReference type="OrthoDB" id="9793115at2"/>
<dbReference type="EMBL" id="UEGW01000001">
    <property type="protein sequence ID" value="SRX93349.1"/>
    <property type="molecule type" value="Genomic_DNA"/>
</dbReference>
<dbReference type="GO" id="GO:0004331">
    <property type="term" value="F:fructose-2,6-bisphosphate 2-phosphatase activity"/>
    <property type="evidence" value="ECO:0007669"/>
    <property type="project" value="TreeGrafter"/>
</dbReference>
<reference evidence="3 4" key="1">
    <citation type="submission" date="2018-05" db="EMBL/GenBank/DDBJ databases">
        <authorList>
            <consortium name="IHU Genomes"/>
        </authorList>
    </citation>
    <scope>NUCLEOTIDE SEQUENCE [LARGE SCALE GENOMIC DNA]</scope>
    <source>
        <strain evidence="3 4">P7336</strain>
    </source>
</reference>
<keyword evidence="2" id="KW-0732">Signal</keyword>
<proteinExistence type="predicted"/>
<evidence type="ECO:0000313" key="4">
    <source>
        <dbReference type="Proteomes" id="UP000252015"/>
    </source>
</evidence>
<dbReference type="CDD" id="cd07067">
    <property type="entry name" value="HP_PGM_like"/>
    <property type="match status" value="1"/>
</dbReference>
<sequence length="338" mass="35901">MSGRRRHRSRYLALALLSTGLLFAGPAIAWAEESITIEFVRHGESVDNANGIVGTMPPGAELTPTGEDQAQAIANVLAPEGPYAGLYASELIRTQETAAPLSEALSNMEVQILPGLNEINAGIYEGQPVFSPDSMLYLLTPVLWVMGAGFMPMPGSSDANGFAFDDRFDAAVQIIYDNSISGDADNPTSVAFSSEGAITTWTLMNVKNPDFTLILSELLEKGELLPNTGEVVVQGNPEDGWTLISYDGVDVPQTPDLITALLVDVRDLIAVPQLAGLNVYDAFLTGDPTTITDAMQAGFTDISTALAQFPIAVYEDIVNAFSDSFPAAATDMSALLAF</sequence>
<dbReference type="STRING" id="29313.BHQ16_04365"/>
<evidence type="ECO:0000256" key="1">
    <source>
        <dbReference type="ARBA" id="ARBA00022801"/>
    </source>
</evidence>
<dbReference type="SUPFAM" id="SSF53254">
    <property type="entry name" value="Phosphoglycerate mutase-like"/>
    <property type="match status" value="1"/>
</dbReference>
<evidence type="ECO:0000256" key="2">
    <source>
        <dbReference type="SAM" id="SignalP"/>
    </source>
</evidence>
<dbReference type="Pfam" id="PF00300">
    <property type="entry name" value="His_Phos_1"/>
    <property type="match status" value="1"/>
</dbReference>
<dbReference type="GO" id="GO:0043456">
    <property type="term" value="P:regulation of pentose-phosphate shunt"/>
    <property type="evidence" value="ECO:0007669"/>
    <property type="project" value="TreeGrafter"/>
</dbReference>